<dbReference type="SUPFAM" id="SSF49503">
    <property type="entry name" value="Cupredoxins"/>
    <property type="match status" value="3"/>
</dbReference>
<dbReference type="GO" id="GO:0005507">
    <property type="term" value="F:copper ion binding"/>
    <property type="evidence" value="ECO:0007669"/>
    <property type="project" value="InterPro"/>
</dbReference>
<keyword evidence="11" id="KW-1185">Reference proteome</keyword>
<dbReference type="InterPro" id="IPR033138">
    <property type="entry name" value="Cu_oxidase_CS"/>
</dbReference>
<feature type="domain" description="Plastocyanin-like" evidence="7">
    <location>
        <begin position="110"/>
        <end position="297"/>
    </location>
</feature>
<dbReference type="InterPro" id="IPR008972">
    <property type="entry name" value="Cupredoxin"/>
</dbReference>
<accession>A0A0G2I5E8</accession>
<keyword evidence="2" id="KW-0479">Metal-binding</keyword>
<comment type="similarity">
    <text evidence="1">Belongs to the multicopper oxidase family.</text>
</comment>
<dbReference type="Pfam" id="PF07731">
    <property type="entry name" value="Cu-oxidase_2"/>
    <property type="match status" value="1"/>
</dbReference>
<feature type="domain" description="Plastocyanin-like" evidence="9">
    <location>
        <begin position="1"/>
        <end position="78"/>
    </location>
</feature>
<evidence type="ECO:0000256" key="3">
    <source>
        <dbReference type="ARBA" id="ARBA00022729"/>
    </source>
</evidence>
<dbReference type="Pfam" id="PF07732">
    <property type="entry name" value="Cu-oxidase_3"/>
    <property type="match status" value="1"/>
</dbReference>
<sequence length="581" mass="65046">MIFTNGQFPGPSLIWDEDDDVEVTVNNDTPRNLTVHWHGLAQEGTPWADGVPGLSQKFILPGQSFVYKFKASPPGTHWPKQDLTELWSKISDDPEDIKAMDGAARDPELLVLSEWSKFTSDEYWKAIEDSKLLIFCLDSILLNGQGEAYCPPHEFLVEQTQPGPQKFTFPYWNVTDKGCFPWMAEGIEGPWVNESHPEKIPAHMQSGCVPSAGSNFTLTVDPTESKWISMNFIAAPSNKQVDFSIDEHPMWIYEVDGNYVQPKEFVAAAITAGERFSALVKLDKTPGRYTIRLPDSGATQVISGFAEMVYKGAENSDRQSAPYVTYGGLAAQEVTKTKSYTPYNLSSDIMPPWPANAPAAVADEEYYMVTGRVGKPYLYTMNVSYLYPYDFKAERPLLFHPNDTLGSEDENLVIRTRNGSWVDLILQVATLPGDGAAFEHIMHKHGSKTWRIGNGAGVWNYSSVAEAVAAEPASFNLVDPGYRDTWMTMFSPVPAGGYWSVFRYHVTNPGPWLFHCHFELHAMGGMSIALLDGVDAWPEVPEEYILQAAGDSGKGESWYTTLWRGFKWVFGWDFEIDDLKI</sequence>
<feature type="domain" description="Plastocyanin-like" evidence="8">
    <location>
        <begin position="402"/>
        <end position="532"/>
    </location>
</feature>
<evidence type="ECO:0000259" key="9">
    <source>
        <dbReference type="Pfam" id="PF07732"/>
    </source>
</evidence>
<dbReference type="EMBL" id="LCUC01000172">
    <property type="protein sequence ID" value="KKY35105.1"/>
    <property type="molecule type" value="Genomic_DNA"/>
</dbReference>
<dbReference type="GO" id="GO:0016491">
    <property type="term" value="F:oxidoreductase activity"/>
    <property type="evidence" value="ECO:0007669"/>
    <property type="project" value="UniProtKB-KW"/>
</dbReference>
<evidence type="ECO:0000259" key="8">
    <source>
        <dbReference type="Pfam" id="PF07731"/>
    </source>
</evidence>
<dbReference type="PROSITE" id="PS00079">
    <property type="entry name" value="MULTICOPPER_OXIDASE1"/>
    <property type="match status" value="1"/>
</dbReference>
<evidence type="ECO:0000256" key="4">
    <source>
        <dbReference type="ARBA" id="ARBA00023002"/>
    </source>
</evidence>
<dbReference type="PROSITE" id="PS00080">
    <property type="entry name" value="MULTICOPPER_OXIDASE2"/>
    <property type="match status" value="1"/>
</dbReference>
<dbReference type="AlphaFoldDB" id="A0A0G2I5E8"/>
<dbReference type="InterPro" id="IPR001117">
    <property type="entry name" value="Cu-oxidase_2nd"/>
</dbReference>
<evidence type="ECO:0000256" key="1">
    <source>
        <dbReference type="ARBA" id="ARBA00010609"/>
    </source>
</evidence>
<dbReference type="PANTHER" id="PTHR11709:SF488">
    <property type="entry name" value="LACCASE-RELATED"/>
    <property type="match status" value="1"/>
</dbReference>
<evidence type="ECO:0000259" key="7">
    <source>
        <dbReference type="Pfam" id="PF00394"/>
    </source>
</evidence>
<evidence type="ECO:0000313" key="11">
    <source>
        <dbReference type="Proteomes" id="UP000034680"/>
    </source>
</evidence>
<proteinExistence type="inferred from homology"/>
<keyword evidence="3" id="KW-0732">Signal</keyword>
<keyword evidence="5" id="KW-0186">Copper</keyword>
<dbReference type="Gene3D" id="2.60.40.420">
    <property type="entry name" value="Cupredoxins - blue copper proteins"/>
    <property type="match status" value="3"/>
</dbReference>
<keyword evidence="4" id="KW-0560">Oxidoreductase</keyword>
<dbReference type="InterPro" id="IPR011707">
    <property type="entry name" value="Cu-oxidase-like_N"/>
</dbReference>
<dbReference type="OrthoDB" id="2121828at2759"/>
<dbReference type="CDD" id="cd13898">
    <property type="entry name" value="CuRO_3_Abr2_like"/>
    <property type="match status" value="1"/>
</dbReference>
<dbReference type="STRING" id="1214573.A0A0G2I5E8"/>
<evidence type="ECO:0000256" key="5">
    <source>
        <dbReference type="ARBA" id="ARBA00023008"/>
    </source>
</evidence>
<dbReference type="InterPro" id="IPR045087">
    <property type="entry name" value="Cu-oxidase_fam"/>
</dbReference>
<comment type="caution">
    <text evidence="10">The sequence shown here is derived from an EMBL/GenBank/DDBJ whole genome shotgun (WGS) entry which is preliminary data.</text>
</comment>
<evidence type="ECO:0000256" key="2">
    <source>
        <dbReference type="ARBA" id="ARBA00022723"/>
    </source>
</evidence>
<name>A0A0G2I5E8_9PEZI</name>
<evidence type="ECO:0000256" key="6">
    <source>
        <dbReference type="ARBA" id="ARBA00023180"/>
    </source>
</evidence>
<dbReference type="PANTHER" id="PTHR11709">
    <property type="entry name" value="MULTI-COPPER OXIDASE"/>
    <property type="match status" value="1"/>
</dbReference>
<protein>
    <submittedName>
        <fullName evidence="10">Putative multicopper oxidase</fullName>
    </submittedName>
</protein>
<reference evidence="10 11" key="2">
    <citation type="submission" date="2015-05" db="EMBL/GenBank/DDBJ databases">
        <authorList>
            <person name="Morales-Cruz A."/>
            <person name="Amrine K.C."/>
            <person name="Cantu D."/>
        </authorList>
    </citation>
    <scope>NUCLEOTIDE SEQUENCE [LARGE SCALE GENOMIC DNA]</scope>
    <source>
        <strain evidence="10">DA912</strain>
    </source>
</reference>
<dbReference type="Proteomes" id="UP000034680">
    <property type="component" value="Unassembled WGS sequence"/>
</dbReference>
<dbReference type="InterPro" id="IPR002355">
    <property type="entry name" value="Cu_oxidase_Cu_BS"/>
</dbReference>
<dbReference type="CDD" id="cd13876">
    <property type="entry name" value="CuRO_2_Abr2_like"/>
    <property type="match status" value="1"/>
</dbReference>
<dbReference type="InterPro" id="IPR011706">
    <property type="entry name" value="Cu-oxidase_C"/>
</dbReference>
<organism evidence="10 11">
    <name type="scientific">Diaporthe ampelina</name>
    <dbReference type="NCBI Taxonomy" id="1214573"/>
    <lineage>
        <taxon>Eukaryota</taxon>
        <taxon>Fungi</taxon>
        <taxon>Dikarya</taxon>
        <taxon>Ascomycota</taxon>
        <taxon>Pezizomycotina</taxon>
        <taxon>Sordariomycetes</taxon>
        <taxon>Sordariomycetidae</taxon>
        <taxon>Diaporthales</taxon>
        <taxon>Diaporthaceae</taxon>
        <taxon>Diaporthe</taxon>
    </lineage>
</organism>
<keyword evidence="6" id="KW-0325">Glycoprotein</keyword>
<evidence type="ECO:0000313" key="10">
    <source>
        <dbReference type="EMBL" id="KKY35105.1"/>
    </source>
</evidence>
<gene>
    <name evidence="10" type="ORF">UCDDA912_g04897</name>
</gene>
<dbReference type="Pfam" id="PF00394">
    <property type="entry name" value="Cu-oxidase"/>
    <property type="match status" value="1"/>
</dbReference>
<reference evidence="10 11" key="1">
    <citation type="submission" date="2015-05" db="EMBL/GenBank/DDBJ databases">
        <title>Distinctive expansion of gene families associated with plant cell wall degradation and secondary metabolism in the genomes of grapevine trunk pathogens.</title>
        <authorList>
            <person name="Lawrence D.P."/>
            <person name="Travadon R."/>
            <person name="Rolshausen P.E."/>
            <person name="Baumgartner K."/>
        </authorList>
    </citation>
    <scope>NUCLEOTIDE SEQUENCE [LARGE SCALE GENOMIC DNA]</scope>
    <source>
        <strain evidence="10">DA912</strain>
    </source>
</reference>